<dbReference type="SUPFAM" id="SSF48403">
    <property type="entry name" value="Ankyrin repeat"/>
    <property type="match status" value="1"/>
</dbReference>
<dbReference type="Pfam" id="PF00023">
    <property type="entry name" value="Ank"/>
    <property type="match status" value="1"/>
</dbReference>
<dbReference type="Gene3D" id="3.30.710.10">
    <property type="entry name" value="Potassium Channel Kv1.1, Chain A"/>
    <property type="match status" value="1"/>
</dbReference>
<dbReference type="Pfam" id="PF00651">
    <property type="entry name" value="BTB"/>
    <property type="match status" value="1"/>
</dbReference>
<dbReference type="SMART" id="SM00225">
    <property type="entry name" value="BTB"/>
    <property type="match status" value="1"/>
</dbReference>
<reference evidence="4" key="1">
    <citation type="submission" date="2022-08" db="EMBL/GenBank/DDBJ databases">
        <title>Novel sulphate-reducing endosymbionts in the free-living metamonad Anaeramoeba.</title>
        <authorList>
            <person name="Jerlstrom-Hultqvist J."/>
            <person name="Cepicka I."/>
            <person name="Gallot-Lavallee L."/>
            <person name="Salas-Leiva D."/>
            <person name="Curtis B.A."/>
            <person name="Zahonova K."/>
            <person name="Pipaliya S."/>
            <person name="Dacks J."/>
            <person name="Roger A.J."/>
        </authorList>
    </citation>
    <scope>NUCLEOTIDE SEQUENCE</scope>
    <source>
        <strain evidence="4">Busselton2</strain>
    </source>
</reference>
<keyword evidence="1" id="KW-0040">ANK repeat</keyword>
<dbReference type="InterPro" id="IPR002110">
    <property type="entry name" value="Ankyrin_rpt"/>
</dbReference>
<dbReference type="PROSITE" id="PS50088">
    <property type="entry name" value="ANK_REPEAT"/>
    <property type="match status" value="4"/>
</dbReference>
<dbReference type="PROSITE" id="PS50097">
    <property type="entry name" value="BTB"/>
    <property type="match status" value="1"/>
</dbReference>
<feature type="compositionally biased region" description="Low complexity" evidence="2">
    <location>
        <begin position="279"/>
        <end position="290"/>
    </location>
</feature>
<feature type="region of interest" description="Disordered" evidence="2">
    <location>
        <begin position="266"/>
        <end position="290"/>
    </location>
</feature>
<dbReference type="SUPFAM" id="SSF54695">
    <property type="entry name" value="POZ domain"/>
    <property type="match status" value="1"/>
</dbReference>
<dbReference type="Gene3D" id="1.25.40.20">
    <property type="entry name" value="Ankyrin repeat-containing domain"/>
    <property type="match status" value="2"/>
</dbReference>
<dbReference type="SMART" id="SM00248">
    <property type="entry name" value="ANK"/>
    <property type="match status" value="8"/>
</dbReference>
<dbReference type="EMBL" id="JANTQA010000047">
    <property type="protein sequence ID" value="KAJ3432641.1"/>
    <property type="molecule type" value="Genomic_DNA"/>
</dbReference>
<dbReference type="InterPro" id="IPR011333">
    <property type="entry name" value="SKP1/BTB/POZ_sf"/>
</dbReference>
<dbReference type="AlphaFoldDB" id="A0AAV7YVE3"/>
<dbReference type="InterPro" id="IPR036770">
    <property type="entry name" value="Ankyrin_rpt-contain_sf"/>
</dbReference>
<name>A0AAV7YVE3_9EUKA</name>
<proteinExistence type="predicted"/>
<accession>A0AAV7YVE3</accession>
<feature type="repeat" description="ANK" evidence="1">
    <location>
        <begin position="145"/>
        <end position="178"/>
    </location>
</feature>
<evidence type="ECO:0000313" key="5">
    <source>
        <dbReference type="Proteomes" id="UP001146793"/>
    </source>
</evidence>
<feature type="compositionally biased region" description="Basic residues" evidence="2">
    <location>
        <begin position="267"/>
        <end position="278"/>
    </location>
</feature>
<dbReference type="PANTHER" id="PTHR24118:SF99">
    <property type="entry name" value="POTE ANKYRIN DOMAIN FAMILY MEMBER 3C-RELATED"/>
    <property type="match status" value="1"/>
</dbReference>
<sequence length="612" mass="71024">MKKEEKTLLHLSLLKQQRNYQFIQYLIELGTDLNMQDSCTPLHLIVERALEKNEDNTNQIKIINLMLKDKDINLNILDKRTTLHHACEKRIDKQIILELLLRSNPNIQDIFNQTPFHLLCKTKPDFDIFKIFVEKTINFDSKDLFNRTPFHYLCKNEPISEIIDLLLKKGVDINSQDSYTPLHFLCKFNAYSKIIQSLLERGAKVNVKNQTKPYGKGNKRSEMDTPLHLACKHWASPQTIQLLISFGSNVSETNNETPLHLVCEGKKNKKTRKGKKQSPSKTKTTSTTTNTINTTNTLKRLHGEVEETNEISEIEEIEKQKSLQKPSKKIIDLQIQIADILIKSGANLDAKNKLLPEELADSNELSNFIKSARAIIQDLRQLSQISIGSDILHQAKGKKPIYVYSRLMKIRLGKMIPHQTLLQIYSKNPPRVIKSFLEWVYSGWYQGNRNKKYIKKILEQTEFDQDFFIKKTGRVSVVEDLKKFYLESTTKNVKIFVSNSIIKAHSSILIARCRFFRDSFNNLPVESFKQIIEFNDPCKSNPETFTIFIKFLYTNTFEEKISQMASQELLKLADFYGLNSMAHLAFQLKVINSKEDSQQLNNIKKRRKNSQF</sequence>
<gene>
    <name evidence="4" type="ORF">M0812_21584</name>
</gene>
<dbReference type="PROSITE" id="PS50297">
    <property type="entry name" value="ANK_REP_REGION"/>
    <property type="match status" value="3"/>
</dbReference>
<evidence type="ECO:0000256" key="1">
    <source>
        <dbReference type="PROSITE-ProRule" id="PRU00023"/>
    </source>
</evidence>
<feature type="repeat" description="ANK" evidence="1">
    <location>
        <begin position="177"/>
        <end position="210"/>
    </location>
</feature>
<organism evidence="4 5">
    <name type="scientific">Anaeramoeba flamelloides</name>
    <dbReference type="NCBI Taxonomy" id="1746091"/>
    <lineage>
        <taxon>Eukaryota</taxon>
        <taxon>Metamonada</taxon>
        <taxon>Anaeramoebidae</taxon>
        <taxon>Anaeramoeba</taxon>
    </lineage>
</organism>
<evidence type="ECO:0000313" key="4">
    <source>
        <dbReference type="EMBL" id="KAJ3432641.1"/>
    </source>
</evidence>
<dbReference type="InterPro" id="IPR000210">
    <property type="entry name" value="BTB/POZ_dom"/>
</dbReference>
<feature type="domain" description="BTB" evidence="3">
    <location>
        <begin position="491"/>
        <end position="561"/>
    </location>
</feature>
<dbReference type="Pfam" id="PF12796">
    <property type="entry name" value="Ank_2"/>
    <property type="match status" value="1"/>
</dbReference>
<evidence type="ECO:0000256" key="2">
    <source>
        <dbReference type="SAM" id="MobiDB-lite"/>
    </source>
</evidence>
<dbReference type="PANTHER" id="PTHR24118">
    <property type="entry name" value="POTE ANKYRIN DOMAIN"/>
    <property type="match status" value="1"/>
</dbReference>
<dbReference type="CDD" id="cd18186">
    <property type="entry name" value="BTB_POZ_ZBTB_KLHL-like"/>
    <property type="match status" value="1"/>
</dbReference>
<comment type="caution">
    <text evidence="4">The sequence shown here is derived from an EMBL/GenBank/DDBJ whole genome shotgun (WGS) entry which is preliminary data.</text>
</comment>
<feature type="repeat" description="ANK" evidence="1">
    <location>
        <begin position="222"/>
        <end position="255"/>
    </location>
</feature>
<protein>
    <submittedName>
        <fullName evidence="4">Ankyrin repeat-containing protein</fullName>
    </submittedName>
</protein>
<dbReference type="Proteomes" id="UP001146793">
    <property type="component" value="Unassembled WGS sequence"/>
</dbReference>
<feature type="repeat" description="ANK" evidence="1">
    <location>
        <begin position="4"/>
        <end position="38"/>
    </location>
</feature>
<evidence type="ECO:0000259" key="3">
    <source>
        <dbReference type="PROSITE" id="PS50097"/>
    </source>
</evidence>